<feature type="compositionally biased region" description="Low complexity" evidence="1">
    <location>
        <begin position="9"/>
        <end position="26"/>
    </location>
</feature>
<evidence type="ECO:0000256" key="1">
    <source>
        <dbReference type="SAM" id="MobiDB-lite"/>
    </source>
</evidence>
<gene>
    <name evidence="2" type="ORF">BO70DRAFT_364165</name>
</gene>
<comment type="caution">
    <text evidence="2">The sequence shown here is derived from an EMBL/GenBank/DDBJ whole genome shotgun (WGS) entry which is preliminary data.</text>
</comment>
<protein>
    <submittedName>
        <fullName evidence="2">Uncharacterized protein</fullName>
    </submittedName>
</protein>
<name>A0A317VMH0_9EURO</name>
<accession>A0A317VMH0</accession>
<dbReference type="EMBL" id="MSFL01000022">
    <property type="protein sequence ID" value="PWY75095.1"/>
    <property type="molecule type" value="Genomic_DNA"/>
</dbReference>
<keyword evidence="3" id="KW-1185">Reference proteome</keyword>
<dbReference type="Proteomes" id="UP000247233">
    <property type="component" value="Unassembled WGS sequence"/>
</dbReference>
<sequence>MSNTASSQSGSVSTLPAPSSSSTPDPAITQPLQMETTLSLPCNTELYNPSISTAISASGISSSYPVFTSTSISDSMPMSMPMSMSIPPLFMEMGTHFFDANADAHATDETERMYADFESAFAESSAMYSFSAEEMLFQDTVGEGEGESETGAGAGAGWGWLDPDDETMLAHPAGL</sequence>
<reference evidence="2 3" key="1">
    <citation type="submission" date="2016-12" db="EMBL/GenBank/DDBJ databases">
        <title>The genomes of Aspergillus section Nigri reveals drivers in fungal speciation.</title>
        <authorList>
            <consortium name="DOE Joint Genome Institute"/>
            <person name="Vesth T.C."/>
            <person name="Nybo J."/>
            <person name="Theobald S."/>
            <person name="Brandl J."/>
            <person name="Frisvad J.C."/>
            <person name="Nielsen K.F."/>
            <person name="Lyhne E.K."/>
            <person name="Kogle M.E."/>
            <person name="Kuo A."/>
            <person name="Riley R."/>
            <person name="Clum A."/>
            <person name="Nolan M."/>
            <person name="Lipzen A."/>
            <person name="Salamov A."/>
            <person name="Henrissat B."/>
            <person name="Wiebenga A."/>
            <person name="De Vries R.P."/>
            <person name="Grigoriev I.V."/>
            <person name="Mortensen U.H."/>
            <person name="Andersen M.R."/>
            <person name="Baker S.E."/>
        </authorList>
    </citation>
    <scope>NUCLEOTIDE SEQUENCE [LARGE SCALE GENOMIC DNA]</scope>
    <source>
        <strain evidence="2 3">CBS 117.55</strain>
    </source>
</reference>
<proteinExistence type="predicted"/>
<dbReference type="GeneID" id="37065981"/>
<dbReference type="RefSeq" id="XP_025397220.1">
    <property type="nucleotide sequence ID" value="XM_025543744.1"/>
</dbReference>
<evidence type="ECO:0000313" key="3">
    <source>
        <dbReference type="Proteomes" id="UP000247233"/>
    </source>
</evidence>
<dbReference type="VEuPathDB" id="FungiDB:BO70DRAFT_364165"/>
<evidence type="ECO:0000313" key="2">
    <source>
        <dbReference type="EMBL" id="PWY75095.1"/>
    </source>
</evidence>
<organism evidence="2 3">
    <name type="scientific">Aspergillus heteromorphus CBS 117.55</name>
    <dbReference type="NCBI Taxonomy" id="1448321"/>
    <lineage>
        <taxon>Eukaryota</taxon>
        <taxon>Fungi</taxon>
        <taxon>Dikarya</taxon>
        <taxon>Ascomycota</taxon>
        <taxon>Pezizomycotina</taxon>
        <taxon>Eurotiomycetes</taxon>
        <taxon>Eurotiomycetidae</taxon>
        <taxon>Eurotiales</taxon>
        <taxon>Aspergillaceae</taxon>
        <taxon>Aspergillus</taxon>
        <taxon>Aspergillus subgen. Circumdati</taxon>
    </lineage>
</organism>
<dbReference type="AlphaFoldDB" id="A0A317VMH0"/>
<feature type="region of interest" description="Disordered" evidence="1">
    <location>
        <begin position="143"/>
        <end position="162"/>
    </location>
</feature>
<feature type="region of interest" description="Disordered" evidence="1">
    <location>
        <begin position="1"/>
        <end position="29"/>
    </location>
</feature>